<dbReference type="Bgee" id="ENSCPOG00000026169">
    <property type="expression patterns" value="Expressed in liver and 13 other cell types or tissues"/>
</dbReference>
<feature type="chain" id="PRO_5013175353" evidence="1">
    <location>
        <begin position="17"/>
        <end position="133"/>
    </location>
</feature>
<reference evidence="2" key="2">
    <citation type="submission" date="2025-08" db="UniProtKB">
        <authorList>
            <consortium name="Ensembl"/>
        </authorList>
    </citation>
    <scope>IDENTIFICATION</scope>
    <source>
        <strain evidence="2">2N</strain>
    </source>
</reference>
<dbReference type="GO" id="GO:2001013">
    <property type="term" value="P:epithelial cell proliferation involved in renal tubule morphogenesis"/>
    <property type="evidence" value="ECO:0007669"/>
    <property type="project" value="Ensembl"/>
</dbReference>
<feature type="signal peptide" evidence="1">
    <location>
        <begin position="1"/>
        <end position="16"/>
    </location>
</feature>
<reference evidence="3" key="1">
    <citation type="journal article" date="2011" name="Nature">
        <title>A high-resolution map of human evolutionary constraint using 29 mammals.</title>
        <authorList>
            <person name="Lindblad-Toh K."/>
            <person name="Garber M."/>
            <person name="Zuk O."/>
            <person name="Lin M.F."/>
            <person name="Parker B.J."/>
            <person name="Washietl S."/>
            <person name="Kheradpour P."/>
            <person name="Ernst J."/>
            <person name="Jordan G."/>
            <person name="Mauceli E."/>
            <person name="Ward L.D."/>
            <person name="Lowe C.B."/>
            <person name="Holloway A.K."/>
            <person name="Clamp M."/>
            <person name="Gnerre S."/>
            <person name="Alfoldi J."/>
            <person name="Beal K."/>
            <person name="Chang J."/>
            <person name="Clawson H."/>
            <person name="Cuff J."/>
            <person name="Di Palma F."/>
            <person name="Fitzgerald S."/>
            <person name="Flicek P."/>
            <person name="Guttman M."/>
            <person name="Hubisz M.J."/>
            <person name="Jaffe D.B."/>
            <person name="Jungreis I."/>
            <person name="Kent W.J."/>
            <person name="Kostka D."/>
            <person name="Lara M."/>
            <person name="Martins A.L."/>
            <person name="Massingham T."/>
            <person name="Moltke I."/>
            <person name="Raney B.J."/>
            <person name="Rasmussen M.D."/>
            <person name="Robinson J."/>
            <person name="Stark A."/>
            <person name="Vilella A.J."/>
            <person name="Wen J."/>
            <person name="Xie X."/>
            <person name="Zody M.C."/>
            <person name="Baldwin J."/>
            <person name="Bloom T."/>
            <person name="Chin C.W."/>
            <person name="Heiman D."/>
            <person name="Nicol R."/>
            <person name="Nusbaum C."/>
            <person name="Young S."/>
            <person name="Wilkinson J."/>
            <person name="Worley K.C."/>
            <person name="Kovar C.L."/>
            <person name="Muzny D.M."/>
            <person name="Gibbs R.A."/>
            <person name="Cree A."/>
            <person name="Dihn H.H."/>
            <person name="Fowler G."/>
            <person name="Jhangiani S."/>
            <person name="Joshi V."/>
            <person name="Lee S."/>
            <person name="Lewis L.R."/>
            <person name="Nazareth L.V."/>
            <person name="Okwuonu G."/>
            <person name="Santibanez J."/>
            <person name="Warren W.C."/>
            <person name="Mardis E.R."/>
            <person name="Weinstock G.M."/>
            <person name="Wilson R.K."/>
            <person name="Delehaunty K."/>
            <person name="Dooling D."/>
            <person name="Fronik C."/>
            <person name="Fulton L."/>
            <person name="Fulton B."/>
            <person name="Graves T."/>
            <person name="Minx P."/>
            <person name="Sodergren E."/>
            <person name="Birney E."/>
            <person name="Margulies E.H."/>
            <person name="Herrero J."/>
            <person name="Green E.D."/>
            <person name="Haussler D."/>
            <person name="Siepel A."/>
            <person name="Goldman N."/>
            <person name="Pollard K.S."/>
            <person name="Pedersen J.S."/>
            <person name="Lander E.S."/>
            <person name="Kellis M."/>
        </authorList>
    </citation>
    <scope>NUCLEOTIDE SEQUENCE [LARGE SCALE GENOMIC DNA]</scope>
    <source>
        <strain evidence="3">2N</strain>
    </source>
</reference>
<dbReference type="STRING" id="10141.ENSCPOP00000021216"/>
<evidence type="ECO:0000313" key="2">
    <source>
        <dbReference type="Ensembl" id="ENSCPOP00000021216.2"/>
    </source>
</evidence>
<dbReference type="AlphaFoldDB" id="H0WDZ2"/>
<dbReference type="OMA" id="MTVEPQS"/>
<dbReference type="GeneTree" id="ENSGT00390000003103"/>
<protein>
    <submittedName>
        <fullName evidence="2">Chromosome 1 open reading frame 54</fullName>
    </submittedName>
</protein>
<dbReference type="InterPro" id="IPR027957">
    <property type="entry name" value="DUF4634"/>
</dbReference>
<dbReference type="GO" id="GO:0043491">
    <property type="term" value="P:phosphatidylinositol 3-kinase/protein kinase B signal transduction"/>
    <property type="evidence" value="ECO:0007669"/>
    <property type="project" value="Ensembl"/>
</dbReference>
<dbReference type="GO" id="GO:0009611">
    <property type="term" value="P:response to wounding"/>
    <property type="evidence" value="ECO:0007669"/>
    <property type="project" value="Ensembl"/>
</dbReference>
<proteinExistence type="predicted"/>
<dbReference type="Proteomes" id="UP000005447">
    <property type="component" value="Unassembled WGS sequence"/>
</dbReference>
<accession>H0WDZ2</accession>
<dbReference type="InParanoid" id="H0WDZ2"/>
<dbReference type="VEuPathDB" id="HostDB:ENSCPOG00000026169"/>
<dbReference type="OrthoDB" id="9834409at2759"/>
<dbReference type="PANTHER" id="PTHR37870:SF1">
    <property type="entry name" value="CHROMOSOME 2 C1ORF54 HOMOLOG"/>
    <property type="match status" value="1"/>
</dbReference>
<evidence type="ECO:0000256" key="1">
    <source>
        <dbReference type="SAM" id="SignalP"/>
    </source>
</evidence>
<dbReference type="Pfam" id="PF15465">
    <property type="entry name" value="DUF4634"/>
    <property type="match status" value="1"/>
</dbReference>
<dbReference type="Ensembl" id="ENSCPOT00000027881.2">
    <property type="protein sequence ID" value="ENSCPOP00000021216.2"/>
    <property type="gene ID" value="ENSCPOG00000026169.2"/>
</dbReference>
<organism evidence="2 3">
    <name type="scientific">Cavia porcellus</name>
    <name type="common">Guinea pig</name>
    <dbReference type="NCBI Taxonomy" id="10141"/>
    <lineage>
        <taxon>Eukaryota</taxon>
        <taxon>Metazoa</taxon>
        <taxon>Chordata</taxon>
        <taxon>Craniata</taxon>
        <taxon>Vertebrata</taxon>
        <taxon>Euteleostomi</taxon>
        <taxon>Mammalia</taxon>
        <taxon>Eutheria</taxon>
        <taxon>Euarchontoglires</taxon>
        <taxon>Glires</taxon>
        <taxon>Rodentia</taxon>
        <taxon>Hystricomorpha</taxon>
        <taxon>Caviidae</taxon>
        <taxon>Cavia</taxon>
    </lineage>
</organism>
<dbReference type="HOGENOM" id="CLU_130480_0_0_1"/>
<dbReference type="PANTHER" id="PTHR37870">
    <property type="entry name" value="CHROMOSOME 1 OPEN READING FRAME 54"/>
    <property type="match status" value="1"/>
</dbReference>
<evidence type="ECO:0000313" key="3">
    <source>
        <dbReference type="Proteomes" id="UP000005447"/>
    </source>
</evidence>
<dbReference type="eggNOG" id="ENOG502RVU7">
    <property type="taxonomic scope" value="Eukaryota"/>
</dbReference>
<keyword evidence="3" id="KW-1185">Reference proteome</keyword>
<reference evidence="2" key="3">
    <citation type="submission" date="2025-09" db="UniProtKB">
        <authorList>
            <consortium name="Ensembl"/>
        </authorList>
    </citation>
    <scope>IDENTIFICATION</scope>
    <source>
        <strain evidence="2">2N</strain>
    </source>
</reference>
<name>H0WDZ2_CAVPO</name>
<dbReference type="EMBL" id="AAKN02003924">
    <property type="status" value="NOT_ANNOTATED_CDS"/>
    <property type="molecule type" value="Genomic_DNA"/>
</dbReference>
<sequence length="133" mass="15062">MDVLFTAILVVPLILGQEYEDEELVQDDYYQVIYYYTVTPTYDDFNVNFTIDYSMFESEDKLNNSFKEVTTKAVETTISLQTQPEDNENPVTTKPMTMATQSPDLNSATVSNLPSPVPLLLLWALVQGGMFVP</sequence>
<keyword evidence="1" id="KW-0732">Signal</keyword>
<gene>
    <name evidence="2" type="primary">C1orf54</name>
</gene>